<dbReference type="Proteomes" id="UP000479000">
    <property type="component" value="Unassembled WGS sequence"/>
</dbReference>
<dbReference type="InterPro" id="IPR008983">
    <property type="entry name" value="Tumour_necrosis_fac-like_dom"/>
</dbReference>
<evidence type="ECO:0008006" key="4">
    <source>
        <dbReference type="Google" id="ProtNLM"/>
    </source>
</evidence>
<evidence type="ECO:0000313" key="2">
    <source>
        <dbReference type="EMBL" id="CAB0004180.1"/>
    </source>
</evidence>
<proteinExistence type="predicted"/>
<organism evidence="2 3">
    <name type="scientific">Nesidiocoris tenuis</name>
    <dbReference type="NCBI Taxonomy" id="355587"/>
    <lineage>
        <taxon>Eukaryota</taxon>
        <taxon>Metazoa</taxon>
        <taxon>Ecdysozoa</taxon>
        <taxon>Arthropoda</taxon>
        <taxon>Hexapoda</taxon>
        <taxon>Insecta</taxon>
        <taxon>Pterygota</taxon>
        <taxon>Neoptera</taxon>
        <taxon>Paraneoptera</taxon>
        <taxon>Hemiptera</taxon>
        <taxon>Heteroptera</taxon>
        <taxon>Panheteroptera</taxon>
        <taxon>Cimicomorpha</taxon>
        <taxon>Miridae</taxon>
        <taxon>Dicyphina</taxon>
        <taxon>Nesidiocoris</taxon>
    </lineage>
</organism>
<name>A0A6H5GM59_9HEMI</name>
<dbReference type="OrthoDB" id="10070467at2759"/>
<sequence>MFELVHISVPYFETHCVGVKKSRAICRKMNSIFFWLLLLVHSLRVPSAFLMLSLSICRHRQSCNSTTQFRLGRLLQGRQSQRDANGAHQGRGSKAKGVVNWQKPSDPRPEHLRAMARIRPLILHNIRKEVAKYISLLRDSNLAPPAEGEVMPVNSKQMPNIVRDQDWIVKPDSRLVLFTHLPPRNGMLMTNLSVNILCLHVIPKSLAGMCILGWTSGTPKQETSSQSLEQGENSKFLLRLALQSSSKETLICNLSIRIQLYPTSKLMNTEGHANLQLLASRSVEWKWSRMLGLLVLTAACGWSLAANPEPPRGVIGQKKLATAVDCSGPVGFTAVGNLKVHQSGLIAYKNALVDHGVGLSRETGEFTVHCPGIYHIAFTAYGIRIILKIQTRLAGFEQCILASDPPAERLLQIVEAERSSKDTKFIAECRIPLLY</sequence>
<reference evidence="2 3" key="1">
    <citation type="submission" date="2020-02" db="EMBL/GenBank/DDBJ databases">
        <authorList>
            <person name="Ferguson B K."/>
        </authorList>
    </citation>
    <scope>NUCLEOTIDE SEQUENCE [LARGE SCALE GENOMIC DNA]</scope>
</reference>
<accession>A0A6H5GM59</accession>
<evidence type="ECO:0000313" key="3">
    <source>
        <dbReference type="Proteomes" id="UP000479000"/>
    </source>
</evidence>
<keyword evidence="3" id="KW-1185">Reference proteome</keyword>
<dbReference type="SUPFAM" id="SSF49842">
    <property type="entry name" value="TNF-like"/>
    <property type="match status" value="1"/>
</dbReference>
<dbReference type="EMBL" id="CADCXU010014625">
    <property type="protein sequence ID" value="CAB0004180.1"/>
    <property type="molecule type" value="Genomic_DNA"/>
</dbReference>
<dbReference type="AlphaFoldDB" id="A0A6H5GM59"/>
<dbReference type="Gene3D" id="2.60.120.40">
    <property type="match status" value="1"/>
</dbReference>
<feature type="region of interest" description="Disordered" evidence="1">
    <location>
        <begin position="80"/>
        <end position="108"/>
    </location>
</feature>
<protein>
    <recommendedName>
        <fullName evidence="4">C1q domain-containing protein</fullName>
    </recommendedName>
</protein>
<gene>
    <name evidence="2" type="ORF">NTEN_LOCUS9657</name>
</gene>
<evidence type="ECO:0000256" key="1">
    <source>
        <dbReference type="SAM" id="MobiDB-lite"/>
    </source>
</evidence>